<evidence type="ECO:0000313" key="1">
    <source>
        <dbReference type="EMBL" id="KMS70492.1"/>
    </source>
</evidence>
<dbReference type="EMBL" id="LFNT01000048">
    <property type="protein sequence ID" value="KMS70492.1"/>
    <property type="molecule type" value="Genomic_DNA"/>
</dbReference>
<evidence type="ECO:0000313" key="2">
    <source>
        <dbReference type="Proteomes" id="UP000037432"/>
    </source>
</evidence>
<dbReference type="AlphaFoldDB" id="A0A0J7Z4N1"/>
<protein>
    <submittedName>
        <fullName evidence="1">Uncharacterized protein</fullName>
    </submittedName>
</protein>
<comment type="caution">
    <text evidence="1">The sequence shown here is derived from an EMBL/GenBank/DDBJ whole genome shotgun (WGS) entry which is preliminary data.</text>
</comment>
<proteinExistence type="predicted"/>
<accession>A0A0J7Z4N1</accession>
<sequence length="88" mass="9877">MLREEQRVPFSVQESTRYVTCVTRLADRDFTCSSFSGGTPWNTRVPAPSVSGTMCSRLRLARVVGEQTTGLQYPLSVRQLRGARQDSH</sequence>
<dbReference type="Proteomes" id="UP000037432">
    <property type="component" value="Unassembled WGS sequence"/>
</dbReference>
<reference evidence="1 2" key="1">
    <citation type="submission" date="2015-06" db="EMBL/GenBank/DDBJ databases">
        <authorList>
            <person name="Ju K.-S."/>
            <person name="Doroghazi J.R."/>
            <person name="Metcalf W.W."/>
        </authorList>
    </citation>
    <scope>NUCLEOTIDE SEQUENCE [LARGE SCALE GENOMIC DNA]</scope>
    <source>
        <strain evidence="1 2">NRRL 3414</strain>
    </source>
</reference>
<name>A0A0J7Z4N1_STRVR</name>
<organism evidence="1 2">
    <name type="scientific">Streptomyces viridochromogenes</name>
    <dbReference type="NCBI Taxonomy" id="1938"/>
    <lineage>
        <taxon>Bacteria</taxon>
        <taxon>Bacillati</taxon>
        <taxon>Actinomycetota</taxon>
        <taxon>Actinomycetes</taxon>
        <taxon>Kitasatosporales</taxon>
        <taxon>Streptomycetaceae</taxon>
        <taxon>Streptomyces</taxon>
    </lineage>
</organism>
<gene>
    <name evidence="1" type="ORF">ACM01_31475</name>
</gene>